<dbReference type="AlphaFoldDB" id="A0AAN9Z7P4"/>
<evidence type="ECO:0000313" key="2">
    <source>
        <dbReference type="Proteomes" id="UP001378592"/>
    </source>
</evidence>
<keyword evidence="2" id="KW-1185">Reference proteome</keyword>
<dbReference type="Gene3D" id="1.10.150.20">
    <property type="entry name" value="5' to 3' exonuclease, C-terminal subdomain"/>
    <property type="match status" value="1"/>
</dbReference>
<organism evidence="1 2">
    <name type="scientific">Gryllus longicercus</name>
    <dbReference type="NCBI Taxonomy" id="2509291"/>
    <lineage>
        <taxon>Eukaryota</taxon>
        <taxon>Metazoa</taxon>
        <taxon>Ecdysozoa</taxon>
        <taxon>Arthropoda</taxon>
        <taxon>Hexapoda</taxon>
        <taxon>Insecta</taxon>
        <taxon>Pterygota</taxon>
        <taxon>Neoptera</taxon>
        <taxon>Polyneoptera</taxon>
        <taxon>Orthoptera</taxon>
        <taxon>Ensifera</taxon>
        <taxon>Gryllidea</taxon>
        <taxon>Grylloidea</taxon>
        <taxon>Gryllidae</taxon>
        <taxon>Gryllinae</taxon>
        <taxon>Gryllus</taxon>
    </lineage>
</organism>
<evidence type="ECO:0000313" key="1">
    <source>
        <dbReference type="EMBL" id="KAK7871423.1"/>
    </source>
</evidence>
<proteinExistence type="predicted"/>
<name>A0AAN9Z7P4_9ORTH</name>
<dbReference type="Gene3D" id="3.40.50.10130">
    <property type="match status" value="1"/>
</dbReference>
<reference evidence="1 2" key="1">
    <citation type="submission" date="2024-03" db="EMBL/GenBank/DDBJ databases">
        <title>The genome assembly and annotation of the cricket Gryllus longicercus Weissman &amp; Gray.</title>
        <authorList>
            <person name="Szrajer S."/>
            <person name="Gray D."/>
            <person name="Ylla G."/>
        </authorList>
    </citation>
    <scope>NUCLEOTIDE SEQUENCE [LARGE SCALE GENOMIC DNA]</scope>
    <source>
        <strain evidence="1">DAG 2021-001</strain>
        <tissue evidence="1">Whole body minus gut</tissue>
    </source>
</reference>
<sequence>MDDCFVRPNEFVAKRLPCVDKQAKQLNKFIGAEADKSSICDSEFGTITKTSEPIRVRKQLKFSGNNADKKTLLTDFFLHKANDKRESHATAKKQVKFGVASHLEGMEENRSASGNHLETLDMARQDESGGQGKLVVITASRQVVSAPEIITSLKARHNIVVHVHSVQTAHYVVSPYVGVVRVTAKDIAGNKTTPLLDVAKNLTSLFEQAYFIIELNPSENTQKGFLDLSVRLRNIGIRILYSDRKASTADMLANLCCREFSCGHSIKLPKCIKDSTAVVSFFEGLPGVNIAMAFDLVCRFKTIADFINRCKSVPDIRQILGINRERARKIYFLLRDVL</sequence>
<comment type="caution">
    <text evidence="1">The sequence shown here is derived from an EMBL/GenBank/DDBJ whole genome shotgun (WGS) entry which is preliminary data.</text>
</comment>
<accession>A0AAN9Z7P4</accession>
<gene>
    <name evidence="1" type="ORF">R5R35_010811</name>
</gene>
<protein>
    <submittedName>
        <fullName evidence="1">Uncharacterized protein</fullName>
    </submittedName>
</protein>
<dbReference type="EMBL" id="JAZDUA010000039">
    <property type="protein sequence ID" value="KAK7871423.1"/>
    <property type="molecule type" value="Genomic_DNA"/>
</dbReference>
<dbReference type="Proteomes" id="UP001378592">
    <property type="component" value="Unassembled WGS sequence"/>
</dbReference>